<accession>A0A2K3UX21</accession>
<reference evidence="2 3" key="1">
    <citation type="submission" date="2018-01" db="EMBL/GenBank/DDBJ databases">
        <title>Deinococcus koreensis sp. nov., a radiation-resistant bacterium isolated from river water.</title>
        <authorList>
            <person name="Choi A."/>
        </authorList>
    </citation>
    <scope>NUCLEOTIDE SEQUENCE [LARGE SCALE GENOMIC DNA]</scope>
    <source>
        <strain evidence="2 3">SJW1-2</strain>
    </source>
</reference>
<dbReference type="RefSeq" id="WP_103311521.1">
    <property type="nucleotide sequence ID" value="NZ_PPPD01000001.1"/>
</dbReference>
<evidence type="ECO:0000313" key="3">
    <source>
        <dbReference type="Proteomes" id="UP000236379"/>
    </source>
</evidence>
<dbReference type="AlphaFoldDB" id="A0A2K3UX21"/>
<dbReference type="Proteomes" id="UP000236379">
    <property type="component" value="Unassembled WGS sequence"/>
</dbReference>
<comment type="caution">
    <text evidence="2">The sequence shown here is derived from an EMBL/GenBank/DDBJ whole genome shotgun (WGS) entry which is preliminary data.</text>
</comment>
<evidence type="ECO:0000313" key="2">
    <source>
        <dbReference type="EMBL" id="PNY81078.1"/>
    </source>
</evidence>
<name>A0A2K3UX21_9DEIO</name>
<keyword evidence="1" id="KW-0732">Signal</keyword>
<dbReference type="EMBL" id="PPPD01000001">
    <property type="protein sequence ID" value="PNY81078.1"/>
    <property type="molecule type" value="Genomic_DNA"/>
</dbReference>
<evidence type="ECO:0000256" key="1">
    <source>
        <dbReference type="SAM" id="SignalP"/>
    </source>
</evidence>
<feature type="chain" id="PRO_5014378576" description="Spore coat protein U domain-containing protein" evidence="1">
    <location>
        <begin position="19"/>
        <end position="142"/>
    </location>
</feature>
<evidence type="ECO:0008006" key="4">
    <source>
        <dbReference type="Google" id="ProtNLM"/>
    </source>
</evidence>
<organism evidence="2 3">
    <name type="scientific">Deinococcus koreensis</name>
    <dbReference type="NCBI Taxonomy" id="2054903"/>
    <lineage>
        <taxon>Bacteria</taxon>
        <taxon>Thermotogati</taxon>
        <taxon>Deinococcota</taxon>
        <taxon>Deinococci</taxon>
        <taxon>Deinococcales</taxon>
        <taxon>Deinococcaceae</taxon>
        <taxon>Deinococcus</taxon>
    </lineage>
</organism>
<gene>
    <name evidence="2" type="ORF">CVO96_06540</name>
</gene>
<protein>
    <recommendedName>
        <fullName evidence="4">Spore coat protein U domain-containing protein</fullName>
    </recommendedName>
</protein>
<proteinExistence type="predicted"/>
<feature type="signal peptide" evidence="1">
    <location>
        <begin position="1"/>
        <end position="18"/>
    </location>
</feature>
<keyword evidence="3" id="KW-1185">Reference proteome</keyword>
<sequence length="142" mass="14964">MFRVPAILFALVLGQSSAQCVITQAQVDMPTYSALRATTGTLAVRIECRTPQDTARLWLEGPGLSATPDSTLSLTVYSAASRNVQGAAPLSLTIDQGLPLLNGLPVTGSQTLRFALIAQAGQWVPVGSYTQPLTLSLRPSLP</sequence>